<reference evidence="1 2" key="1">
    <citation type="submission" date="2024-09" db="EMBL/GenBank/DDBJ databases">
        <title>Rethinking Asexuality: The Enigmatic Case of Functional Sexual Genes in Lepraria (Stereocaulaceae).</title>
        <authorList>
            <person name="Doellman M."/>
            <person name="Sun Y."/>
            <person name="Barcenas-Pena A."/>
            <person name="Lumbsch H.T."/>
            <person name="Grewe F."/>
        </authorList>
    </citation>
    <scope>NUCLEOTIDE SEQUENCE [LARGE SCALE GENOMIC DNA]</scope>
    <source>
        <strain evidence="1 2">Grewe 0041</strain>
    </source>
</reference>
<evidence type="ECO:0000313" key="1">
    <source>
        <dbReference type="EMBL" id="KAL2046689.1"/>
    </source>
</evidence>
<dbReference type="EMBL" id="JBHFEH010000106">
    <property type="protein sequence ID" value="KAL2046689.1"/>
    <property type="molecule type" value="Genomic_DNA"/>
</dbReference>
<name>A0ABR4AMF8_9LECA</name>
<keyword evidence="2" id="KW-1185">Reference proteome</keyword>
<dbReference type="Proteomes" id="UP001590951">
    <property type="component" value="Unassembled WGS sequence"/>
</dbReference>
<accession>A0ABR4AMF8</accession>
<proteinExistence type="predicted"/>
<sequence length="158" mass="17466">MPLSSSSSTGFTAPVPNSREREKNFRPFWSYLHSEIHDRASPEPQHPPIYKRLHRDLKGIVHAQDISFVYANTEGTHVRAFPAALAAVQTTGAGMRLPHVCFSRTAWKPGRGTFPKLQQSHHDSETSRLGLIGVSIATGTAHTTTMIPPQNAMESRGR</sequence>
<comment type="caution">
    <text evidence="1">The sequence shown here is derived from an EMBL/GenBank/DDBJ whole genome shotgun (WGS) entry which is preliminary data.</text>
</comment>
<evidence type="ECO:0000313" key="2">
    <source>
        <dbReference type="Proteomes" id="UP001590951"/>
    </source>
</evidence>
<protein>
    <submittedName>
        <fullName evidence="1">Uncharacterized protein</fullName>
    </submittedName>
</protein>
<organism evidence="1 2">
    <name type="scientific">Lepraria finkii</name>
    <dbReference type="NCBI Taxonomy" id="1340010"/>
    <lineage>
        <taxon>Eukaryota</taxon>
        <taxon>Fungi</taxon>
        <taxon>Dikarya</taxon>
        <taxon>Ascomycota</taxon>
        <taxon>Pezizomycotina</taxon>
        <taxon>Lecanoromycetes</taxon>
        <taxon>OSLEUM clade</taxon>
        <taxon>Lecanoromycetidae</taxon>
        <taxon>Lecanorales</taxon>
        <taxon>Lecanorineae</taxon>
        <taxon>Stereocaulaceae</taxon>
        <taxon>Lepraria</taxon>
    </lineage>
</organism>
<gene>
    <name evidence="1" type="ORF">ABVK25_011603</name>
</gene>